<comment type="caution">
    <text evidence="4">The sequence shown here is derived from an EMBL/GenBank/DDBJ whole genome shotgun (WGS) entry which is preliminary data.</text>
</comment>
<protein>
    <recommendedName>
        <fullName evidence="3">CCHC-type domain-containing protein</fullName>
    </recommendedName>
</protein>
<dbReference type="Pfam" id="PF22936">
    <property type="entry name" value="Pol_BBD"/>
    <property type="match status" value="1"/>
</dbReference>
<organism evidence="4 5">
    <name type="scientific">Taxus chinensis</name>
    <name type="common">Chinese yew</name>
    <name type="synonym">Taxus wallichiana var. chinensis</name>
    <dbReference type="NCBI Taxonomy" id="29808"/>
    <lineage>
        <taxon>Eukaryota</taxon>
        <taxon>Viridiplantae</taxon>
        <taxon>Streptophyta</taxon>
        <taxon>Embryophyta</taxon>
        <taxon>Tracheophyta</taxon>
        <taxon>Spermatophyta</taxon>
        <taxon>Pinopsida</taxon>
        <taxon>Pinidae</taxon>
        <taxon>Conifers II</taxon>
        <taxon>Cupressales</taxon>
        <taxon>Taxaceae</taxon>
        <taxon>Taxus</taxon>
    </lineage>
</organism>
<name>A0AA38C6S6_TAXCH</name>
<dbReference type="EMBL" id="JAHRHJ020003318">
    <property type="protein sequence ID" value="KAH9291959.1"/>
    <property type="molecule type" value="Genomic_DNA"/>
</dbReference>
<keyword evidence="1" id="KW-0479">Metal-binding</keyword>
<evidence type="ECO:0000313" key="5">
    <source>
        <dbReference type="Proteomes" id="UP000824469"/>
    </source>
</evidence>
<dbReference type="InterPro" id="IPR001878">
    <property type="entry name" value="Znf_CCHC"/>
</dbReference>
<reference evidence="4 5" key="1">
    <citation type="journal article" date="2021" name="Nat. Plants">
        <title>The Taxus genome provides insights into paclitaxel biosynthesis.</title>
        <authorList>
            <person name="Xiong X."/>
            <person name="Gou J."/>
            <person name="Liao Q."/>
            <person name="Li Y."/>
            <person name="Zhou Q."/>
            <person name="Bi G."/>
            <person name="Li C."/>
            <person name="Du R."/>
            <person name="Wang X."/>
            <person name="Sun T."/>
            <person name="Guo L."/>
            <person name="Liang H."/>
            <person name="Lu P."/>
            <person name="Wu Y."/>
            <person name="Zhang Z."/>
            <person name="Ro D.K."/>
            <person name="Shang Y."/>
            <person name="Huang S."/>
            <person name="Yan J."/>
        </authorList>
    </citation>
    <scope>NUCLEOTIDE SEQUENCE [LARGE SCALE GENOMIC DNA]</scope>
    <source>
        <strain evidence="4">Ta-2019</strain>
    </source>
</reference>
<dbReference type="InterPro" id="IPR036875">
    <property type="entry name" value="Znf_CCHC_sf"/>
</dbReference>
<keyword evidence="1" id="KW-0862">Zinc</keyword>
<dbReference type="Gene3D" id="4.10.60.10">
    <property type="entry name" value="Zinc finger, CCHC-type"/>
    <property type="match status" value="1"/>
</dbReference>
<sequence>DVWDLVENGFNEPTDQQAYQALSQAEKDLLKENKKKDAKALFFIQQAMEESIFPRVAAATRSKQAWDSLQTAYQGTSKVKTVKLQMLRRDFENLQMKDSDSIDSFFTHAMTIVNQIRSYGETLEDQKIVEKILRSLPIKFDSVVVAIEESKDLTQLSVDELMGSLLAHEQRLNRSGASSLENAFKAQLSFGRTRGRSNYSRGRGCFTPRGGRENTQLESRRLVSSPHTHSTPTRGRGGNHSHSHHQGERYDKSNIQCHYCNKFGHFASECRKRQYDMNKQKAHFTNEDQPNTSEKNTMFITCNVAQESSKEVWFLDSGCSNHMSGSKEMFATIDESVKSEVKLGNDHQVSVMGKGSINIRTKQGEKKHIPDVYYVPGLQHNLISIGKLVQKGYRIYFENGECVILDKKPSNRLIAKVEMTKNRMFPLRIQSELFLEPHKLQKVAELAFKASYKNESWLWHLRFGHLNFKGLQLLYKKRM</sequence>
<proteinExistence type="predicted"/>
<feature type="non-terminal residue" evidence="4">
    <location>
        <position position="1"/>
    </location>
</feature>
<dbReference type="Proteomes" id="UP000824469">
    <property type="component" value="Unassembled WGS sequence"/>
</dbReference>
<dbReference type="SMART" id="SM00343">
    <property type="entry name" value="ZnF_C2HC"/>
    <property type="match status" value="1"/>
</dbReference>
<feature type="region of interest" description="Disordered" evidence="2">
    <location>
        <begin position="195"/>
        <end position="248"/>
    </location>
</feature>
<dbReference type="GO" id="GO:0008270">
    <property type="term" value="F:zinc ion binding"/>
    <property type="evidence" value="ECO:0007669"/>
    <property type="project" value="UniProtKB-KW"/>
</dbReference>
<dbReference type="PANTHER" id="PTHR35317">
    <property type="entry name" value="OS04G0629600 PROTEIN"/>
    <property type="match status" value="1"/>
</dbReference>
<gene>
    <name evidence="4" type="ORF">KI387_042853</name>
</gene>
<dbReference type="InterPro" id="IPR025724">
    <property type="entry name" value="GAG-pre-integrase_dom"/>
</dbReference>
<accession>A0AA38C6S6</accession>
<dbReference type="InterPro" id="IPR054722">
    <property type="entry name" value="PolX-like_BBD"/>
</dbReference>
<evidence type="ECO:0000313" key="4">
    <source>
        <dbReference type="EMBL" id="KAH9291959.1"/>
    </source>
</evidence>
<feature type="non-terminal residue" evidence="4">
    <location>
        <position position="479"/>
    </location>
</feature>
<dbReference type="PANTHER" id="PTHR35317:SF35">
    <property type="entry name" value="DUF4219 DOMAIN-CONTAINING PROTEIN"/>
    <property type="match status" value="1"/>
</dbReference>
<dbReference type="Pfam" id="PF13976">
    <property type="entry name" value="gag_pre-integrs"/>
    <property type="match status" value="1"/>
</dbReference>
<dbReference type="PROSITE" id="PS50158">
    <property type="entry name" value="ZF_CCHC"/>
    <property type="match status" value="1"/>
</dbReference>
<evidence type="ECO:0000259" key="3">
    <source>
        <dbReference type="PROSITE" id="PS50158"/>
    </source>
</evidence>
<evidence type="ECO:0000256" key="2">
    <source>
        <dbReference type="SAM" id="MobiDB-lite"/>
    </source>
</evidence>
<feature type="domain" description="CCHC-type" evidence="3">
    <location>
        <begin position="257"/>
        <end position="272"/>
    </location>
</feature>
<dbReference type="OMA" id="HYMELAN"/>
<dbReference type="SUPFAM" id="SSF57756">
    <property type="entry name" value="Retrovirus zinc finger-like domains"/>
    <property type="match status" value="1"/>
</dbReference>
<dbReference type="Pfam" id="PF14223">
    <property type="entry name" value="Retrotran_gag_2"/>
    <property type="match status" value="1"/>
</dbReference>
<dbReference type="GO" id="GO:0003676">
    <property type="term" value="F:nucleic acid binding"/>
    <property type="evidence" value="ECO:0007669"/>
    <property type="project" value="InterPro"/>
</dbReference>
<dbReference type="AlphaFoldDB" id="A0AA38C6S6"/>
<keyword evidence="1" id="KW-0863">Zinc-finger</keyword>
<evidence type="ECO:0000256" key="1">
    <source>
        <dbReference type="PROSITE-ProRule" id="PRU00047"/>
    </source>
</evidence>
<keyword evidence="5" id="KW-1185">Reference proteome</keyword>